<dbReference type="eggNOG" id="ENOG502SEA5">
    <property type="taxonomic scope" value="Eukaryota"/>
</dbReference>
<feature type="compositionally biased region" description="Polar residues" evidence="1">
    <location>
        <begin position="353"/>
        <end position="362"/>
    </location>
</feature>
<dbReference type="HOGENOM" id="CLU_052674_0_0_1"/>
<evidence type="ECO:0000256" key="1">
    <source>
        <dbReference type="SAM" id="MobiDB-lite"/>
    </source>
</evidence>
<name>T5A5K1_OPHSC</name>
<organism evidence="3 4">
    <name type="scientific">Ophiocordyceps sinensis (strain Co18 / CGMCC 3.14243)</name>
    <name type="common">Yarsagumba caterpillar fungus</name>
    <name type="synonym">Hirsutella sinensis</name>
    <dbReference type="NCBI Taxonomy" id="911162"/>
    <lineage>
        <taxon>Eukaryota</taxon>
        <taxon>Fungi</taxon>
        <taxon>Dikarya</taxon>
        <taxon>Ascomycota</taxon>
        <taxon>Pezizomycotina</taxon>
        <taxon>Sordariomycetes</taxon>
        <taxon>Hypocreomycetidae</taxon>
        <taxon>Hypocreales</taxon>
        <taxon>Ophiocordycipitaceae</taxon>
        <taxon>Ophiocordyceps</taxon>
    </lineage>
</organism>
<dbReference type="SUPFAM" id="SSF63829">
    <property type="entry name" value="Calcium-dependent phosphotriesterase"/>
    <property type="match status" value="1"/>
</dbReference>
<evidence type="ECO:0000313" key="4">
    <source>
        <dbReference type="Proteomes" id="UP000019374"/>
    </source>
</evidence>
<evidence type="ECO:0000256" key="2">
    <source>
        <dbReference type="SAM" id="SignalP"/>
    </source>
</evidence>
<dbReference type="Proteomes" id="UP000019374">
    <property type="component" value="Unassembled WGS sequence"/>
</dbReference>
<feature type="chain" id="PRO_5004596659" evidence="2">
    <location>
        <begin position="19"/>
        <end position="394"/>
    </location>
</feature>
<dbReference type="InterPro" id="IPR054550">
    <property type="entry name" value="Mala_s_1-like"/>
</dbReference>
<evidence type="ECO:0000313" key="3">
    <source>
        <dbReference type="EMBL" id="EQL00740.1"/>
    </source>
</evidence>
<protein>
    <submittedName>
        <fullName evidence="3">Tri14-like protein</fullName>
    </submittedName>
</protein>
<feature type="signal peptide" evidence="2">
    <location>
        <begin position="1"/>
        <end position="18"/>
    </location>
</feature>
<keyword evidence="2" id="KW-0732">Signal</keyword>
<reference evidence="3 4" key="1">
    <citation type="journal article" date="2013" name="Chin. Sci. Bull.">
        <title>Genome survey uncovers the secrets of sex and lifestyle in caterpillar fungus.</title>
        <authorList>
            <person name="Hu X."/>
            <person name="Zhang Y."/>
            <person name="Xiao G."/>
            <person name="Zheng P."/>
            <person name="Xia Y."/>
            <person name="Zhang X."/>
            <person name="St Leger R.J."/>
            <person name="Liu X."/>
            <person name="Wang C."/>
        </authorList>
    </citation>
    <scope>NUCLEOTIDE SEQUENCE [LARGE SCALE GENOMIC DNA]</scope>
    <source>
        <strain evidence="4">Co18 / CGMCC 3.14243</strain>
        <tissue evidence="3">Fruit-body</tissue>
    </source>
</reference>
<dbReference type="EMBL" id="KE652702">
    <property type="protein sequence ID" value="EQL00740.1"/>
    <property type="molecule type" value="Genomic_DNA"/>
</dbReference>
<proteinExistence type="predicted"/>
<dbReference type="OrthoDB" id="4434395at2759"/>
<dbReference type="CDD" id="cd12811">
    <property type="entry name" value="MALA"/>
    <property type="match status" value="1"/>
</dbReference>
<accession>T5A5K1</accession>
<sequence length="394" mass="41897">MFKSSALLALLSASFGSAQFSNQTARPASCQQPSGDFNITSFQLYPENLDFDSSRCRIYLGVLYDASVAVYDLAQKRVLDDIISIPNITNNPLLHASGIQYDDRNDRLSVMLNSGAAFDTQGTNTAGDNNVMSYDLKNGSVNFVVNLSNYSDAEFRGFQDMEHDNEGNIFVVGTFGGSLMRISADGLNVTQWGRGPNSSDRGLSGAAKFNETTLLITDNSDSQVYRYSMTERNQRTKVELSGADNISADLDGIYMPPMYRGAVLLVSALTDTVVLRSNDGNDGWATAERLGAIPNKFAGEQGLTTASVEAGGRILSIHEYFLDNGGTLPGNRSQFPVADITESVEELLAGNSPGANGTSGSDSDVPGSSIGGSGRVMVSWGVLGAAAGLAMMLN</sequence>
<dbReference type="Pfam" id="PF22701">
    <property type="entry name" value="Mala_s_1-like"/>
    <property type="match status" value="1"/>
</dbReference>
<feature type="region of interest" description="Disordered" evidence="1">
    <location>
        <begin position="349"/>
        <end position="370"/>
    </location>
</feature>
<dbReference type="AlphaFoldDB" id="T5A5K1"/>
<gene>
    <name evidence="3" type="ORF">OCS_03545</name>
</gene>